<proteinExistence type="predicted"/>
<protein>
    <submittedName>
        <fullName evidence="2">Gfo/Idh/MocA family oxidoreductase</fullName>
    </submittedName>
</protein>
<name>A0ABU7Q9R5_9ACTN</name>
<feature type="domain" description="Gfo/Idh/MocA-like oxidoreductase N-terminal" evidence="1">
    <location>
        <begin position="4"/>
        <end position="73"/>
    </location>
</feature>
<gene>
    <name evidence="2" type="ORF">V2J94_40910</name>
</gene>
<dbReference type="SUPFAM" id="SSF51735">
    <property type="entry name" value="NAD(P)-binding Rossmann-fold domains"/>
    <property type="match status" value="1"/>
</dbReference>
<reference evidence="2 3" key="1">
    <citation type="submission" date="2023-11" db="EMBL/GenBank/DDBJ databases">
        <title>30 novel species of actinomycetes from the DSMZ collection.</title>
        <authorList>
            <person name="Nouioui I."/>
        </authorList>
    </citation>
    <scope>NUCLEOTIDE SEQUENCE [LARGE SCALE GENOMIC DNA]</scope>
    <source>
        <strain evidence="2 3">DSM 41524</strain>
    </source>
</reference>
<dbReference type="EMBL" id="JAZBJO010000044">
    <property type="protein sequence ID" value="MEE4598139.1"/>
    <property type="molecule type" value="Genomic_DNA"/>
</dbReference>
<evidence type="ECO:0000313" key="2">
    <source>
        <dbReference type="EMBL" id="MEE4598139.1"/>
    </source>
</evidence>
<organism evidence="2 3">
    <name type="scientific">Streptomyces asiaticus subsp. ignotus</name>
    <dbReference type="NCBI Taxonomy" id="3098222"/>
    <lineage>
        <taxon>Bacteria</taxon>
        <taxon>Bacillati</taxon>
        <taxon>Actinomycetota</taxon>
        <taxon>Actinomycetes</taxon>
        <taxon>Kitasatosporales</taxon>
        <taxon>Streptomycetaceae</taxon>
        <taxon>Streptomyces</taxon>
        <taxon>Streptomyces violaceusniger group</taxon>
    </lineage>
</organism>
<keyword evidence="3" id="KW-1185">Reference proteome</keyword>
<evidence type="ECO:0000313" key="3">
    <source>
        <dbReference type="Proteomes" id="UP001354709"/>
    </source>
</evidence>
<dbReference type="Proteomes" id="UP001354709">
    <property type="component" value="Unassembled WGS sequence"/>
</dbReference>
<accession>A0ABU7Q9R5</accession>
<dbReference type="RefSeq" id="WP_330815241.1">
    <property type="nucleotide sequence ID" value="NZ_JAZBJO010000044.1"/>
</dbReference>
<dbReference type="InterPro" id="IPR000683">
    <property type="entry name" value="Gfo/Idh/MocA-like_OxRdtase_N"/>
</dbReference>
<dbReference type="Gene3D" id="3.40.50.720">
    <property type="entry name" value="NAD(P)-binding Rossmann-like Domain"/>
    <property type="match status" value="1"/>
</dbReference>
<dbReference type="InterPro" id="IPR036291">
    <property type="entry name" value="NAD(P)-bd_dom_sf"/>
</dbReference>
<sequence length="96" mass="9732">MSALRTGIIGTGIAVNHAAALQAIPGVDLVGVDDIEPDRAAAFGAWFAIPRHAPDPESFLASGPDAAPVPVTPRSAVTTIRVIEPVLGSADPKGEL</sequence>
<evidence type="ECO:0000259" key="1">
    <source>
        <dbReference type="Pfam" id="PF01408"/>
    </source>
</evidence>
<dbReference type="Pfam" id="PF01408">
    <property type="entry name" value="GFO_IDH_MocA"/>
    <property type="match status" value="1"/>
</dbReference>
<comment type="caution">
    <text evidence="2">The sequence shown here is derived from an EMBL/GenBank/DDBJ whole genome shotgun (WGS) entry which is preliminary data.</text>
</comment>